<dbReference type="PROSITE" id="PS50846">
    <property type="entry name" value="HMA_2"/>
    <property type="match status" value="1"/>
</dbReference>
<accession>A0ABT1A2I8</accession>
<protein>
    <submittedName>
        <fullName evidence="3">Heavy-metal-associated domain-containing protein</fullName>
    </submittedName>
</protein>
<dbReference type="CDD" id="cd00371">
    <property type="entry name" value="HMA"/>
    <property type="match status" value="1"/>
</dbReference>
<dbReference type="InterPro" id="IPR006121">
    <property type="entry name" value="HMA_dom"/>
</dbReference>
<gene>
    <name evidence="3" type="ORF">KDL28_19365</name>
</gene>
<evidence type="ECO:0000259" key="2">
    <source>
        <dbReference type="PROSITE" id="PS50846"/>
    </source>
</evidence>
<dbReference type="Proteomes" id="UP001165283">
    <property type="component" value="Unassembled WGS sequence"/>
</dbReference>
<dbReference type="SUPFAM" id="SSF55008">
    <property type="entry name" value="HMA, heavy metal-associated domain"/>
    <property type="match status" value="1"/>
</dbReference>
<keyword evidence="1" id="KW-0479">Metal-binding</keyword>
<dbReference type="InterPro" id="IPR036163">
    <property type="entry name" value="HMA_dom_sf"/>
</dbReference>
<dbReference type="InterPro" id="IPR017969">
    <property type="entry name" value="Heavy-metal-associated_CS"/>
</dbReference>
<keyword evidence="4" id="KW-1185">Reference proteome</keyword>
<dbReference type="Pfam" id="PF00403">
    <property type="entry name" value="HMA"/>
    <property type="match status" value="1"/>
</dbReference>
<feature type="domain" description="HMA" evidence="2">
    <location>
        <begin position="19"/>
        <end position="84"/>
    </location>
</feature>
<dbReference type="EMBL" id="JAGSOV010000040">
    <property type="protein sequence ID" value="MCO1657223.1"/>
    <property type="molecule type" value="Genomic_DNA"/>
</dbReference>
<proteinExistence type="predicted"/>
<comment type="caution">
    <text evidence="3">The sequence shown here is derived from an EMBL/GenBank/DDBJ whole genome shotgun (WGS) entry which is preliminary data.</text>
</comment>
<evidence type="ECO:0000256" key="1">
    <source>
        <dbReference type="ARBA" id="ARBA00022723"/>
    </source>
</evidence>
<sequence length="86" mass="8681">MSIHTPLATLRPVAAAGSFHTTVTVAGMDCPHCVRSVTEGINGIAGVCAVHANLESGAVTVLADRVVAEAEIAAAVDEAGYELVSH</sequence>
<name>A0ABT1A2I8_9PSEU</name>
<dbReference type="RefSeq" id="WP_252440709.1">
    <property type="nucleotide sequence ID" value="NZ_JAGSOV010000040.1"/>
</dbReference>
<evidence type="ECO:0000313" key="3">
    <source>
        <dbReference type="EMBL" id="MCO1657223.1"/>
    </source>
</evidence>
<organism evidence="3 4">
    <name type="scientific">Pseudonocardia humida</name>
    <dbReference type="NCBI Taxonomy" id="2800819"/>
    <lineage>
        <taxon>Bacteria</taxon>
        <taxon>Bacillati</taxon>
        <taxon>Actinomycetota</taxon>
        <taxon>Actinomycetes</taxon>
        <taxon>Pseudonocardiales</taxon>
        <taxon>Pseudonocardiaceae</taxon>
        <taxon>Pseudonocardia</taxon>
    </lineage>
</organism>
<evidence type="ECO:0000313" key="4">
    <source>
        <dbReference type="Proteomes" id="UP001165283"/>
    </source>
</evidence>
<dbReference type="Gene3D" id="3.30.70.100">
    <property type="match status" value="1"/>
</dbReference>
<reference evidence="3" key="1">
    <citation type="submission" date="2021-04" db="EMBL/GenBank/DDBJ databases">
        <title>Pseudonocardia sp. nov., isolated from sandy soil of mangrove forest.</title>
        <authorList>
            <person name="Zan Z."/>
            <person name="Huang R."/>
            <person name="Liu W."/>
        </authorList>
    </citation>
    <scope>NUCLEOTIDE SEQUENCE</scope>
    <source>
        <strain evidence="3">S2-4</strain>
    </source>
</reference>
<dbReference type="PROSITE" id="PS01047">
    <property type="entry name" value="HMA_1"/>
    <property type="match status" value="1"/>
</dbReference>